<dbReference type="PANTHER" id="PTHR33048:SF143">
    <property type="entry name" value="EXTRACELLULAR MEMBRANE PROTEIN CFEM DOMAIN-CONTAINING PROTEIN-RELATED"/>
    <property type="match status" value="1"/>
</dbReference>
<evidence type="ECO:0000256" key="1">
    <source>
        <dbReference type="ARBA" id="ARBA00004141"/>
    </source>
</evidence>
<feature type="transmembrane region" description="Helical" evidence="7">
    <location>
        <begin position="261"/>
        <end position="279"/>
    </location>
</feature>
<evidence type="ECO:0000259" key="8">
    <source>
        <dbReference type="Pfam" id="PF20684"/>
    </source>
</evidence>
<dbReference type="OrthoDB" id="2496787at2759"/>
<dbReference type="GO" id="GO:0016020">
    <property type="term" value="C:membrane"/>
    <property type="evidence" value="ECO:0007669"/>
    <property type="project" value="UniProtKB-SubCell"/>
</dbReference>
<evidence type="ECO:0000256" key="3">
    <source>
        <dbReference type="ARBA" id="ARBA00022989"/>
    </source>
</evidence>
<keyword evidence="2 7" id="KW-0812">Transmembrane</keyword>
<evidence type="ECO:0000256" key="2">
    <source>
        <dbReference type="ARBA" id="ARBA00022692"/>
    </source>
</evidence>
<feature type="region of interest" description="Disordered" evidence="6">
    <location>
        <begin position="334"/>
        <end position="363"/>
    </location>
</feature>
<feature type="non-terminal residue" evidence="9">
    <location>
        <position position="1"/>
    </location>
</feature>
<comment type="similarity">
    <text evidence="5">Belongs to the SAT4 family.</text>
</comment>
<name>A0A6A6SEP6_9PLEO</name>
<evidence type="ECO:0000313" key="9">
    <source>
        <dbReference type="EMBL" id="KAF2646010.1"/>
    </source>
</evidence>
<accession>A0A6A6SEP6</accession>
<comment type="subcellular location">
    <subcellularLocation>
        <location evidence="1">Membrane</location>
        <topology evidence="1">Multi-pass membrane protein</topology>
    </subcellularLocation>
</comment>
<evidence type="ECO:0000256" key="4">
    <source>
        <dbReference type="ARBA" id="ARBA00023136"/>
    </source>
</evidence>
<feature type="transmembrane region" description="Helical" evidence="7">
    <location>
        <begin position="142"/>
        <end position="167"/>
    </location>
</feature>
<evidence type="ECO:0000256" key="7">
    <source>
        <dbReference type="SAM" id="Phobius"/>
    </source>
</evidence>
<feature type="transmembrane region" description="Helical" evidence="7">
    <location>
        <begin position="72"/>
        <end position="92"/>
    </location>
</feature>
<protein>
    <recommendedName>
        <fullName evidence="8">Rhodopsin domain-containing protein</fullName>
    </recommendedName>
</protein>
<keyword evidence="10" id="KW-1185">Reference proteome</keyword>
<dbReference type="Proteomes" id="UP000799753">
    <property type="component" value="Unassembled WGS sequence"/>
</dbReference>
<dbReference type="InterPro" id="IPR052337">
    <property type="entry name" value="SAT4-like"/>
</dbReference>
<proteinExistence type="inferred from homology"/>
<dbReference type="AlphaFoldDB" id="A0A6A6SEP6"/>
<reference evidence="9" key="1">
    <citation type="journal article" date="2020" name="Stud. Mycol.">
        <title>101 Dothideomycetes genomes: a test case for predicting lifestyles and emergence of pathogens.</title>
        <authorList>
            <person name="Haridas S."/>
            <person name="Albert R."/>
            <person name="Binder M."/>
            <person name="Bloem J."/>
            <person name="Labutti K."/>
            <person name="Salamov A."/>
            <person name="Andreopoulos B."/>
            <person name="Baker S."/>
            <person name="Barry K."/>
            <person name="Bills G."/>
            <person name="Bluhm B."/>
            <person name="Cannon C."/>
            <person name="Castanera R."/>
            <person name="Culley D."/>
            <person name="Daum C."/>
            <person name="Ezra D."/>
            <person name="Gonzalez J."/>
            <person name="Henrissat B."/>
            <person name="Kuo A."/>
            <person name="Liang C."/>
            <person name="Lipzen A."/>
            <person name="Lutzoni F."/>
            <person name="Magnuson J."/>
            <person name="Mondo S."/>
            <person name="Nolan M."/>
            <person name="Ohm R."/>
            <person name="Pangilinan J."/>
            <person name="Park H.-J."/>
            <person name="Ramirez L."/>
            <person name="Alfaro M."/>
            <person name="Sun H."/>
            <person name="Tritt A."/>
            <person name="Yoshinaga Y."/>
            <person name="Zwiers L.-H."/>
            <person name="Turgeon B."/>
            <person name="Goodwin S."/>
            <person name="Spatafora J."/>
            <person name="Crous P."/>
            <person name="Grigoriev I."/>
        </authorList>
    </citation>
    <scope>NUCLEOTIDE SEQUENCE</scope>
    <source>
        <strain evidence="9">CBS 473.64</strain>
    </source>
</reference>
<sequence length="416" mass="46135">CVNTNLHSTACLPNQNGRISCDCRGALLTSPVQHCLASVCMPKRTLATINDLSEACNEPVRNRALLYRTVNLVLFVLAMTAMAIRFTTYWSAGRRNWLDDVNMGIVLVLDSVLVALCVKMSYLGLGQDMWKVPAEIISPTLLYFWISEIVYFLSLGFVKLAFLIFFLQIFPKKNFRRIVWAFITFTLLYVTATGTAAALICTPVSFAWEGWDGEHKGHCVNNNNLAFSHAGISIVLDFASLTLPVTQIWDLHMSIRKKIGVIMMFSVGSFVTVVSILRLRALVHFANTRNMTWDYLDASFWSVIEVQVGIVCACMPSIRLALARLFPKDLGSTHHSATKPTAGRIEDDSLVTGSGSSRHRRRSVIGDGRFGGIAVHTSVRVSHAKPQTGEQGRFVRLVEIGGDVDGKSIDSRRDSK</sequence>
<dbReference type="Pfam" id="PF20684">
    <property type="entry name" value="Fung_rhodopsin"/>
    <property type="match status" value="1"/>
</dbReference>
<dbReference type="InterPro" id="IPR049326">
    <property type="entry name" value="Rhodopsin_dom_fungi"/>
</dbReference>
<organism evidence="9 10">
    <name type="scientific">Massarina eburnea CBS 473.64</name>
    <dbReference type="NCBI Taxonomy" id="1395130"/>
    <lineage>
        <taxon>Eukaryota</taxon>
        <taxon>Fungi</taxon>
        <taxon>Dikarya</taxon>
        <taxon>Ascomycota</taxon>
        <taxon>Pezizomycotina</taxon>
        <taxon>Dothideomycetes</taxon>
        <taxon>Pleosporomycetidae</taxon>
        <taxon>Pleosporales</taxon>
        <taxon>Massarineae</taxon>
        <taxon>Massarinaceae</taxon>
        <taxon>Massarina</taxon>
    </lineage>
</organism>
<evidence type="ECO:0000256" key="6">
    <source>
        <dbReference type="SAM" id="MobiDB-lite"/>
    </source>
</evidence>
<keyword evidence="3 7" id="KW-1133">Transmembrane helix</keyword>
<evidence type="ECO:0000256" key="5">
    <source>
        <dbReference type="ARBA" id="ARBA00038359"/>
    </source>
</evidence>
<feature type="domain" description="Rhodopsin" evidence="8">
    <location>
        <begin position="84"/>
        <end position="323"/>
    </location>
</feature>
<dbReference type="PANTHER" id="PTHR33048">
    <property type="entry name" value="PTH11-LIKE INTEGRAL MEMBRANE PROTEIN (AFU_ORTHOLOGUE AFUA_5G11245)"/>
    <property type="match status" value="1"/>
</dbReference>
<dbReference type="EMBL" id="MU006776">
    <property type="protein sequence ID" value="KAF2646010.1"/>
    <property type="molecule type" value="Genomic_DNA"/>
</dbReference>
<evidence type="ECO:0000313" key="10">
    <source>
        <dbReference type="Proteomes" id="UP000799753"/>
    </source>
</evidence>
<keyword evidence="4 7" id="KW-0472">Membrane</keyword>
<gene>
    <name evidence="9" type="ORF">P280DRAFT_386971</name>
</gene>
<feature type="transmembrane region" description="Helical" evidence="7">
    <location>
        <begin position="179"/>
        <end position="206"/>
    </location>
</feature>